<protein>
    <recommendedName>
        <fullName evidence="6">PEGA domain-containing protein</fullName>
    </recommendedName>
</protein>
<feature type="signal peptide" evidence="3">
    <location>
        <begin position="1"/>
        <end position="29"/>
    </location>
</feature>
<evidence type="ECO:0008006" key="6">
    <source>
        <dbReference type="Google" id="ProtNLM"/>
    </source>
</evidence>
<dbReference type="OrthoDB" id="5509648at2"/>
<name>A0A4P2QAM1_SORCE</name>
<dbReference type="RefSeq" id="WP_129353874.1">
    <property type="nucleotide sequence ID" value="NZ_CP012670.1"/>
</dbReference>
<evidence type="ECO:0000256" key="2">
    <source>
        <dbReference type="SAM" id="Phobius"/>
    </source>
</evidence>
<feature type="region of interest" description="Disordered" evidence="1">
    <location>
        <begin position="163"/>
        <end position="184"/>
    </location>
</feature>
<dbReference type="Proteomes" id="UP000295781">
    <property type="component" value="Chromosome"/>
</dbReference>
<evidence type="ECO:0000313" key="5">
    <source>
        <dbReference type="Proteomes" id="UP000295781"/>
    </source>
</evidence>
<gene>
    <name evidence="4" type="ORF">SOCEGT47_068890</name>
</gene>
<feature type="chain" id="PRO_5020824451" description="PEGA domain-containing protein" evidence="3">
    <location>
        <begin position="30"/>
        <end position="296"/>
    </location>
</feature>
<evidence type="ECO:0000256" key="3">
    <source>
        <dbReference type="SAM" id="SignalP"/>
    </source>
</evidence>
<keyword evidence="2" id="KW-0812">Transmembrane</keyword>
<accession>A0A4P2QAM1</accession>
<feature type="transmembrane region" description="Helical" evidence="2">
    <location>
        <begin position="244"/>
        <end position="266"/>
    </location>
</feature>
<feature type="compositionally biased region" description="Gly residues" evidence="1">
    <location>
        <begin position="167"/>
        <end position="176"/>
    </location>
</feature>
<organism evidence="4 5">
    <name type="scientific">Sorangium cellulosum</name>
    <name type="common">Polyangium cellulosum</name>
    <dbReference type="NCBI Taxonomy" id="56"/>
    <lineage>
        <taxon>Bacteria</taxon>
        <taxon>Pseudomonadati</taxon>
        <taxon>Myxococcota</taxon>
        <taxon>Polyangia</taxon>
        <taxon>Polyangiales</taxon>
        <taxon>Polyangiaceae</taxon>
        <taxon>Sorangium</taxon>
    </lineage>
</organism>
<dbReference type="PROSITE" id="PS51257">
    <property type="entry name" value="PROKAR_LIPOPROTEIN"/>
    <property type="match status" value="1"/>
</dbReference>
<evidence type="ECO:0000256" key="1">
    <source>
        <dbReference type="SAM" id="MobiDB-lite"/>
    </source>
</evidence>
<keyword evidence="2" id="KW-0472">Membrane</keyword>
<evidence type="ECO:0000313" key="4">
    <source>
        <dbReference type="EMBL" id="AUX26328.1"/>
    </source>
</evidence>
<proteinExistence type="predicted"/>
<dbReference type="EMBL" id="CP012670">
    <property type="protein sequence ID" value="AUX26328.1"/>
    <property type="molecule type" value="Genomic_DNA"/>
</dbReference>
<keyword evidence="3" id="KW-0732">Signal</keyword>
<dbReference type="AlphaFoldDB" id="A0A4P2QAM1"/>
<sequence length="296" mass="29667">MTQRPPRHALAVAIALSALACLTPARAHAGDVEACLTASEEGQRLRDEGRLREARARFIACGDAACPALVRSDCAGWLSELEARMPTLILSAQDARGHDVADVQVTLDGAPLAARLDGRAVEVDPGEHVLRFERAGSAPVALRLVVREGEKLRRVSARLTSPAAPGAGAGAPGRGAGASREDAGAPSSAGVPILPIALGGVAVAGGVAYAAFGLSARADADHLRATCAPRCTEADVDAVRTKVVAANIAFGVGVAALGGAVAALLLRRPGAAARAAAAVHVVPLPGGAAATLGARF</sequence>
<keyword evidence="2" id="KW-1133">Transmembrane helix</keyword>
<reference evidence="4 5" key="1">
    <citation type="submission" date="2015-09" db="EMBL/GenBank/DDBJ databases">
        <title>Sorangium comparison.</title>
        <authorList>
            <person name="Zaburannyi N."/>
            <person name="Bunk B."/>
            <person name="Overmann J."/>
            <person name="Mueller R."/>
        </authorList>
    </citation>
    <scope>NUCLEOTIDE SEQUENCE [LARGE SCALE GENOMIC DNA]</scope>
    <source>
        <strain evidence="4 5">So ceGT47</strain>
    </source>
</reference>